<protein>
    <submittedName>
        <fullName evidence="1">Uncharacterized protein</fullName>
    </submittedName>
</protein>
<dbReference type="EMBL" id="OV725082">
    <property type="protein sequence ID" value="CAH1404729.1"/>
    <property type="molecule type" value="Genomic_DNA"/>
</dbReference>
<evidence type="ECO:0000313" key="1">
    <source>
        <dbReference type="EMBL" id="CAH1404729.1"/>
    </source>
</evidence>
<dbReference type="OrthoDB" id="1890790at2759"/>
<keyword evidence="2" id="KW-1185">Reference proteome</keyword>
<gene>
    <name evidence="1" type="ORF">NEZAVI_LOCUS13088</name>
</gene>
<reference evidence="1" key="1">
    <citation type="submission" date="2022-01" db="EMBL/GenBank/DDBJ databases">
        <authorList>
            <person name="King R."/>
        </authorList>
    </citation>
    <scope>NUCLEOTIDE SEQUENCE</scope>
</reference>
<proteinExistence type="predicted"/>
<organism evidence="1 2">
    <name type="scientific">Nezara viridula</name>
    <name type="common">Southern green stink bug</name>
    <name type="synonym">Cimex viridulus</name>
    <dbReference type="NCBI Taxonomy" id="85310"/>
    <lineage>
        <taxon>Eukaryota</taxon>
        <taxon>Metazoa</taxon>
        <taxon>Ecdysozoa</taxon>
        <taxon>Arthropoda</taxon>
        <taxon>Hexapoda</taxon>
        <taxon>Insecta</taxon>
        <taxon>Pterygota</taxon>
        <taxon>Neoptera</taxon>
        <taxon>Paraneoptera</taxon>
        <taxon>Hemiptera</taxon>
        <taxon>Heteroptera</taxon>
        <taxon>Panheteroptera</taxon>
        <taxon>Pentatomomorpha</taxon>
        <taxon>Pentatomoidea</taxon>
        <taxon>Pentatomidae</taxon>
        <taxon>Pentatominae</taxon>
        <taxon>Nezara</taxon>
    </lineage>
</organism>
<dbReference type="InterPro" id="IPR028082">
    <property type="entry name" value="Peripla_BP_I"/>
</dbReference>
<sequence>MRISEEKLFRKLLMEPLYGSGRPKQRRVNEVAADVWNILGALLEIKFAAAEATREILDYEEEIVLNQRIARRCFEKNSSGVKTLERKKGTGRTLMDIDEALQEAVESNPSMSIRLPGNWSEVGIMETILLNRTSALIGSFPPEICQTTERLATIVSMPLVVWDCPTIVSEFSDNVHRVQPKMATVISAIVNVVKHLRYRSASIVSLRWGAWGYLSLALENSLLRSNVSVKQHITLFGPPPDSIQIQSKG</sequence>
<dbReference type="AlphaFoldDB" id="A0A9P0HMC0"/>
<dbReference type="SUPFAM" id="SSF53822">
    <property type="entry name" value="Periplasmic binding protein-like I"/>
    <property type="match status" value="1"/>
</dbReference>
<name>A0A9P0HMC0_NEZVI</name>
<accession>A0A9P0HMC0</accession>
<dbReference type="Proteomes" id="UP001152798">
    <property type="component" value="Chromosome 6"/>
</dbReference>
<evidence type="ECO:0000313" key="2">
    <source>
        <dbReference type="Proteomes" id="UP001152798"/>
    </source>
</evidence>